<dbReference type="OrthoDB" id="705583at2"/>
<feature type="chain" id="PRO_5004628149" description="DUF4468 domain-containing protein" evidence="1">
    <location>
        <begin position="19"/>
        <end position="212"/>
    </location>
</feature>
<sequence>MKALCLFIFCLLSISLSGQEVNLFVNAYNPSKEQIDSATTFIPLKDGKVVYRELLPYTGDRVEVHATLKRWFVDRFPDIQNVIQIDDPHLGTLVGKAVIKYSFKSGVNSSNFSMFFTVSIDIGPETVDMSIYNIYGSDKRRNNLQMYLEATNSMLNDVNFDQHSSVDKFDLDLTKSYFDYMKGKQEKYNGKVLYAMDREIRSIFESAESVLK</sequence>
<dbReference type="Pfam" id="PF14730">
    <property type="entry name" value="DUF4468"/>
    <property type="match status" value="1"/>
</dbReference>
<organism evidence="3 4">
    <name type="scientific">Sphingobacterium paucimobilis HER1398</name>
    <dbReference type="NCBI Taxonomy" id="1346330"/>
    <lineage>
        <taxon>Bacteria</taxon>
        <taxon>Pseudomonadati</taxon>
        <taxon>Bacteroidota</taxon>
        <taxon>Sphingobacteriia</taxon>
        <taxon>Sphingobacteriales</taxon>
        <taxon>Sphingobacteriaceae</taxon>
        <taxon>Sphingobacterium</taxon>
    </lineage>
</organism>
<keyword evidence="1" id="KW-0732">Signal</keyword>
<accession>U2HY69</accession>
<evidence type="ECO:0000313" key="4">
    <source>
        <dbReference type="Proteomes" id="UP000016584"/>
    </source>
</evidence>
<evidence type="ECO:0000259" key="2">
    <source>
        <dbReference type="Pfam" id="PF14730"/>
    </source>
</evidence>
<protein>
    <recommendedName>
        <fullName evidence="2">DUF4468 domain-containing protein</fullName>
    </recommendedName>
</protein>
<dbReference type="EMBL" id="ATDL01000005">
    <property type="protein sequence ID" value="ERJ60497.1"/>
    <property type="molecule type" value="Genomic_DNA"/>
</dbReference>
<gene>
    <name evidence="3" type="ORF">M472_17240</name>
</gene>
<dbReference type="Gene3D" id="3.30.530.80">
    <property type="match status" value="1"/>
</dbReference>
<keyword evidence="4" id="KW-1185">Reference proteome</keyword>
<evidence type="ECO:0000256" key="1">
    <source>
        <dbReference type="SAM" id="SignalP"/>
    </source>
</evidence>
<name>U2HY69_9SPHI</name>
<dbReference type="AlphaFoldDB" id="U2HY69"/>
<dbReference type="RefSeq" id="WP_021069171.1">
    <property type="nucleotide sequence ID" value="NZ_ATDL01000005.1"/>
</dbReference>
<feature type="domain" description="DUF4468" evidence="2">
    <location>
        <begin position="63"/>
        <end position="134"/>
    </location>
</feature>
<evidence type="ECO:0000313" key="3">
    <source>
        <dbReference type="EMBL" id="ERJ60497.1"/>
    </source>
</evidence>
<comment type="caution">
    <text evidence="3">The sequence shown here is derived from an EMBL/GenBank/DDBJ whole genome shotgun (WGS) entry which is preliminary data.</text>
</comment>
<feature type="signal peptide" evidence="1">
    <location>
        <begin position="1"/>
        <end position="18"/>
    </location>
</feature>
<proteinExistence type="predicted"/>
<dbReference type="InterPro" id="IPR027823">
    <property type="entry name" value="DUF4468"/>
</dbReference>
<dbReference type="Proteomes" id="UP000016584">
    <property type="component" value="Unassembled WGS sequence"/>
</dbReference>
<reference evidence="3 4" key="1">
    <citation type="journal article" date="2013" name="Genome Announc.">
        <title>The Draft Genome Sequence of Sphingomonas paucimobilis Strain HER1398 (Proteobacteria), Host to the Giant PAU Phage, Indicates That It Is a Member of the Genus Sphingobacterium (Bacteroidetes).</title>
        <authorList>
            <person name="White R.A.III."/>
            <person name="Suttle C.A."/>
        </authorList>
    </citation>
    <scope>NUCLEOTIDE SEQUENCE [LARGE SCALE GENOMIC DNA]</scope>
    <source>
        <strain evidence="3 4">HER1398</strain>
    </source>
</reference>
<dbReference type="PATRIC" id="fig|1346330.5.peg.993"/>